<organism evidence="1">
    <name type="scientific">Siphoviridae sp. ctmqu18</name>
    <dbReference type="NCBI Taxonomy" id="2825655"/>
    <lineage>
        <taxon>Viruses</taxon>
        <taxon>Duplodnaviria</taxon>
        <taxon>Heunggongvirae</taxon>
        <taxon>Uroviricota</taxon>
        <taxon>Caudoviricetes</taxon>
    </lineage>
</organism>
<proteinExistence type="predicted"/>
<accession>A0A8S5V6D2</accession>
<name>A0A8S5V6D2_9CAUD</name>
<sequence>MNEVKRYECSICKTIYSDMNKAAKCECEHKTGLKLVDTEYESIFNRGLSFPRCVKLQAPGGKSMYYKVDM</sequence>
<protein>
    <submittedName>
        <fullName evidence="1">Rubredoxin-H...S-Fe hydrogen bond, ELECTRON TRANSPORT.86A</fullName>
    </submittedName>
</protein>
<reference evidence="1" key="1">
    <citation type="journal article" date="2021" name="Proc. Natl. Acad. Sci. U.S.A.">
        <title>A Catalog of Tens of Thousands of Viruses from Human Metagenomes Reveals Hidden Associations with Chronic Diseases.</title>
        <authorList>
            <person name="Tisza M.J."/>
            <person name="Buck C.B."/>
        </authorList>
    </citation>
    <scope>NUCLEOTIDE SEQUENCE</scope>
    <source>
        <strain evidence="1">Ctmqu18</strain>
    </source>
</reference>
<dbReference type="EMBL" id="BK016207">
    <property type="protein sequence ID" value="DAG02245.1"/>
    <property type="molecule type" value="Genomic_DNA"/>
</dbReference>
<evidence type="ECO:0000313" key="1">
    <source>
        <dbReference type="EMBL" id="DAG02245.1"/>
    </source>
</evidence>